<protein>
    <submittedName>
        <fullName evidence="2">Nuclear transport factor 2 family protein</fullName>
    </submittedName>
</protein>
<feature type="domain" description="SnoaL-like" evidence="1">
    <location>
        <begin position="11"/>
        <end position="106"/>
    </location>
</feature>
<dbReference type="Pfam" id="PF12680">
    <property type="entry name" value="SnoaL_2"/>
    <property type="match status" value="1"/>
</dbReference>
<dbReference type="Proteomes" id="UP001183246">
    <property type="component" value="Unassembled WGS sequence"/>
</dbReference>
<dbReference type="InterPro" id="IPR032710">
    <property type="entry name" value="NTF2-like_dom_sf"/>
</dbReference>
<keyword evidence="3" id="KW-1185">Reference proteome</keyword>
<evidence type="ECO:0000313" key="3">
    <source>
        <dbReference type="Proteomes" id="UP001183246"/>
    </source>
</evidence>
<evidence type="ECO:0000259" key="1">
    <source>
        <dbReference type="Pfam" id="PF12680"/>
    </source>
</evidence>
<dbReference type="RefSeq" id="WP_311704589.1">
    <property type="nucleotide sequence ID" value="NZ_JAVREL010000006.1"/>
</dbReference>
<proteinExistence type="predicted"/>
<comment type="caution">
    <text evidence="2">The sequence shown here is derived from an EMBL/GenBank/DDBJ whole genome shotgun (WGS) entry which is preliminary data.</text>
</comment>
<dbReference type="EMBL" id="JAVREL010000006">
    <property type="protein sequence ID" value="MDT0343450.1"/>
    <property type="molecule type" value="Genomic_DNA"/>
</dbReference>
<dbReference type="Gene3D" id="3.10.450.50">
    <property type="match status" value="1"/>
</dbReference>
<dbReference type="SUPFAM" id="SSF54427">
    <property type="entry name" value="NTF2-like"/>
    <property type="match status" value="1"/>
</dbReference>
<accession>A0ABU2MPH4</accession>
<gene>
    <name evidence="2" type="ORF">RM590_12620</name>
</gene>
<reference evidence="3" key="1">
    <citation type="submission" date="2023-07" db="EMBL/GenBank/DDBJ databases">
        <title>30 novel species of actinomycetes from the DSMZ collection.</title>
        <authorList>
            <person name="Nouioui I."/>
        </authorList>
    </citation>
    <scope>NUCLEOTIDE SEQUENCE [LARGE SCALE GENOMIC DNA]</scope>
    <source>
        <strain evidence="3">DSM 44938</strain>
    </source>
</reference>
<name>A0ABU2MPH4_9ACTN</name>
<organism evidence="2 3">
    <name type="scientific">Streptomyces litchfieldiae</name>
    <dbReference type="NCBI Taxonomy" id="3075543"/>
    <lineage>
        <taxon>Bacteria</taxon>
        <taxon>Bacillati</taxon>
        <taxon>Actinomycetota</taxon>
        <taxon>Actinomycetes</taxon>
        <taxon>Kitasatosporales</taxon>
        <taxon>Streptomycetaceae</taxon>
        <taxon>Streptomyces</taxon>
    </lineage>
</organism>
<sequence>MLDEYKRKEIVAEYFRLINEGGTDRVLAMFTENAAIEDPVGEPVRAGRAAQRDYVRATLESGARVRTLHASAGQDGRQVAVPVVVTTGAAVLDAISVFTIDAAGLIENLRVFSGSARDQD</sequence>
<dbReference type="InterPro" id="IPR037401">
    <property type="entry name" value="SnoaL-like"/>
</dbReference>
<evidence type="ECO:0000313" key="2">
    <source>
        <dbReference type="EMBL" id="MDT0343450.1"/>
    </source>
</evidence>